<dbReference type="SUPFAM" id="SSF51445">
    <property type="entry name" value="(Trans)glycosidases"/>
    <property type="match status" value="1"/>
</dbReference>
<keyword evidence="2" id="KW-1185">Reference proteome</keyword>
<dbReference type="EMBL" id="AP019416">
    <property type="protein sequence ID" value="BBI49067.1"/>
    <property type="molecule type" value="Genomic_DNA"/>
</dbReference>
<dbReference type="Proteomes" id="UP000289555">
    <property type="component" value="Chromosome"/>
</dbReference>
<gene>
    <name evidence="1" type="ORF">HORIV_14880</name>
</gene>
<accession>A0ABM9SD09</accession>
<protein>
    <submittedName>
        <fullName evidence="1">Uncharacterized protein</fullName>
    </submittedName>
</protein>
<reference evidence="2" key="1">
    <citation type="journal article" date="2019" name="Microbiol. Resour. Announc.">
        <title>Complete Genome Sequence of Halomonas olivaria, a Moderately Halophilic Bacterium Isolated from Olive Processing Effluents, Obtained by Nanopore Sequencing.</title>
        <authorList>
            <person name="Nagata S."/>
            <person name="Ii K.M."/>
            <person name="Tsukimi T."/>
            <person name="Miura M.C."/>
            <person name="Galipon J."/>
            <person name="Arakawa K."/>
        </authorList>
    </citation>
    <scope>NUCLEOTIDE SEQUENCE [LARGE SCALE GENOMIC DNA]</scope>
    <source>
        <strain evidence="2">TYRC17</strain>
    </source>
</reference>
<sequence>MRDLAETARLNDPTRLVAAACLINHAKLKIEDRLVDHLDVIGINEYYGWYDENFDDLYAIGKNSDPDRPVVISETGRMAITRLKARLKACSAKSIWRMFIGGRSIRCKN</sequence>
<proteinExistence type="predicted"/>
<evidence type="ECO:0000313" key="2">
    <source>
        <dbReference type="Proteomes" id="UP000289555"/>
    </source>
</evidence>
<name>A0ABM9SD09_9GAMM</name>
<dbReference type="Gene3D" id="3.20.20.80">
    <property type="entry name" value="Glycosidases"/>
    <property type="match status" value="1"/>
</dbReference>
<organism evidence="1 2">
    <name type="scientific">Vreelandella olivaria</name>
    <dbReference type="NCBI Taxonomy" id="390919"/>
    <lineage>
        <taxon>Bacteria</taxon>
        <taxon>Pseudomonadati</taxon>
        <taxon>Pseudomonadota</taxon>
        <taxon>Gammaproteobacteria</taxon>
        <taxon>Oceanospirillales</taxon>
        <taxon>Halomonadaceae</taxon>
        <taxon>Vreelandella</taxon>
    </lineage>
</organism>
<dbReference type="InterPro" id="IPR017853">
    <property type="entry name" value="GH"/>
</dbReference>
<evidence type="ECO:0000313" key="1">
    <source>
        <dbReference type="EMBL" id="BBI49067.1"/>
    </source>
</evidence>